<keyword evidence="1" id="KW-0812">Transmembrane</keyword>
<keyword evidence="1" id="KW-0472">Membrane</keyword>
<name>A0A484IHS4_9ARCH</name>
<evidence type="ECO:0000313" key="2">
    <source>
        <dbReference type="EMBL" id="VFJ14456.1"/>
    </source>
</evidence>
<evidence type="ECO:0000256" key="1">
    <source>
        <dbReference type="SAM" id="Phobius"/>
    </source>
</evidence>
<dbReference type="OrthoDB" id="377561at2157"/>
<keyword evidence="3" id="KW-1185">Reference proteome</keyword>
<dbReference type="KEGG" id="nfn:NFRAN_2134"/>
<sequence>MKLNNKTTRKMFVYTTTLVMITGLLSIPIPGSNALLNDNSISPNIKEKVFEKKEQIKDKIQEFREIVLSACCPLCGC</sequence>
<dbReference type="EMBL" id="LR216287">
    <property type="protein sequence ID" value="VFJ14456.1"/>
    <property type="molecule type" value="Genomic_DNA"/>
</dbReference>
<proteinExistence type="predicted"/>
<dbReference type="AlphaFoldDB" id="A0A484IHS4"/>
<reference evidence="2 3" key="1">
    <citation type="submission" date="2019-02" db="EMBL/GenBank/DDBJ databases">
        <authorList>
            <person name="Lehtovirta-Morley E L."/>
        </authorList>
    </citation>
    <scope>NUCLEOTIDE SEQUENCE [LARGE SCALE GENOMIC DNA]</scope>
    <source>
        <strain evidence="2">NFRAN1</strain>
    </source>
</reference>
<accession>A0A484IHS4</accession>
<dbReference type="Proteomes" id="UP000294299">
    <property type="component" value="Chromosome NFRAN"/>
</dbReference>
<protein>
    <submittedName>
        <fullName evidence="2">Uncharacterized protein</fullName>
    </submittedName>
</protein>
<feature type="transmembrane region" description="Helical" evidence="1">
    <location>
        <begin position="12"/>
        <end position="29"/>
    </location>
</feature>
<evidence type="ECO:0000313" key="3">
    <source>
        <dbReference type="Proteomes" id="UP000294299"/>
    </source>
</evidence>
<gene>
    <name evidence="2" type="ORF">NFRAN_2134</name>
</gene>
<organism evidence="2 3">
    <name type="scientific">Candidatus Nitrosocosmicus franklandianus</name>
    <dbReference type="NCBI Taxonomy" id="1798806"/>
    <lineage>
        <taxon>Archaea</taxon>
        <taxon>Nitrososphaerota</taxon>
        <taxon>Nitrososphaeria</taxon>
        <taxon>Nitrososphaerales</taxon>
        <taxon>Nitrososphaeraceae</taxon>
        <taxon>Candidatus Nitrosocosmicus</taxon>
    </lineage>
</organism>
<dbReference type="RefSeq" id="WP_134484653.1">
    <property type="nucleotide sequence ID" value="NZ_LR216287.1"/>
</dbReference>
<dbReference type="GeneID" id="39421388"/>
<keyword evidence="1" id="KW-1133">Transmembrane helix</keyword>